<dbReference type="Proteomes" id="UP000254266">
    <property type="component" value="Unassembled WGS sequence"/>
</dbReference>
<evidence type="ECO:0000313" key="2">
    <source>
        <dbReference type="EMBL" id="RDH83880.1"/>
    </source>
</evidence>
<sequence length="168" mass="19008">MFRRLNFLLPNAKLAQKVVNELSRLGVNEKNIHTYTEHNLPTGSLNLATENQANNEAQLIEDIFWKGNLTLFFVFLTICIIALSTQQYFLSLMSLGVMILSFAVGNFFVKHIPHTHLGEFKHAVNHNELLMMVDVPDENVGFIENTIHRHHPAAIEGGSSWTLKGIDI</sequence>
<gene>
    <name evidence="2" type="ORF">DIZ80_07020</name>
</gene>
<evidence type="ECO:0000256" key="1">
    <source>
        <dbReference type="SAM" id="Phobius"/>
    </source>
</evidence>
<feature type="transmembrane region" description="Helical" evidence="1">
    <location>
        <begin position="89"/>
        <end position="109"/>
    </location>
</feature>
<keyword evidence="1" id="KW-1133">Transmembrane helix</keyword>
<keyword evidence="1" id="KW-0472">Membrane</keyword>
<organism evidence="2 3">
    <name type="scientific">endosymbiont of Galathealinum brachiosum</name>
    <dbReference type="NCBI Taxonomy" id="2200906"/>
    <lineage>
        <taxon>Bacteria</taxon>
        <taxon>Pseudomonadati</taxon>
        <taxon>Pseudomonadota</taxon>
        <taxon>Gammaproteobacteria</taxon>
        <taxon>sulfur-oxidizing symbionts</taxon>
    </lineage>
</organism>
<dbReference type="AlphaFoldDB" id="A0A370DH63"/>
<dbReference type="EMBL" id="QFXC01000008">
    <property type="protein sequence ID" value="RDH83880.1"/>
    <property type="molecule type" value="Genomic_DNA"/>
</dbReference>
<name>A0A370DH63_9GAMM</name>
<feature type="transmembrane region" description="Helical" evidence="1">
    <location>
        <begin position="63"/>
        <end position="83"/>
    </location>
</feature>
<reference evidence="2 3" key="1">
    <citation type="journal article" date="2018" name="ISME J.">
        <title>Endosymbiont genomes yield clues of tubeworm success.</title>
        <authorList>
            <person name="Li Y."/>
            <person name="Liles M.R."/>
            <person name="Halanych K.M."/>
        </authorList>
    </citation>
    <scope>NUCLEOTIDE SEQUENCE [LARGE SCALE GENOMIC DNA]</scope>
    <source>
        <strain evidence="2">A1464</strain>
    </source>
</reference>
<protein>
    <submittedName>
        <fullName evidence="2">Uncharacterized protein</fullName>
    </submittedName>
</protein>
<keyword evidence="1" id="KW-0812">Transmembrane</keyword>
<proteinExistence type="predicted"/>
<accession>A0A370DH63</accession>
<keyword evidence="3" id="KW-1185">Reference proteome</keyword>
<evidence type="ECO:0000313" key="3">
    <source>
        <dbReference type="Proteomes" id="UP000254266"/>
    </source>
</evidence>
<comment type="caution">
    <text evidence="2">The sequence shown here is derived from an EMBL/GenBank/DDBJ whole genome shotgun (WGS) entry which is preliminary data.</text>
</comment>